<name>A0A0F9GE35_9ZZZZ</name>
<evidence type="ECO:0000313" key="1">
    <source>
        <dbReference type="EMBL" id="KKL67740.1"/>
    </source>
</evidence>
<organism evidence="1">
    <name type="scientific">marine sediment metagenome</name>
    <dbReference type="NCBI Taxonomy" id="412755"/>
    <lineage>
        <taxon>unclassified sequences</taxon>
        <taxon>metagenomes</taxon>
        <taxon>ecological metagenomes</taxon>
    </lineage>
</organism>
<dbReference type="AlphaFoldDB" id="A0A0F9GE35"/>
<proteinExistence type="predicted"/>
<reference evidence="1" key="1">
    <citation type="journal article" date="2015" name="Nature">
        <title>Complex archaea that bridge the gap between prokaryotes and eukaryotes.</title>
        <authorList>
            <person name="Spang A."/>
            <person name="Saw J.H."/>
            <person name="Jorgensen S.L."/>
            <person name="Zaremba-Niedzwiedzka K."/>
            <person name="Martijn J."/>
            <person name="Lind A.E."/>
            <person name="van Eijk R."/>
            <person name="Schleper C."/>
            <person name="Guy L."/>
            <person name="Ettema T.J."/>
        </authorList>
    </citation>
    <scope>NUCLEOTIDE SEQUENCE</scope>
</reference>
<dbReference type="EMBL" id="LAZR01026766">
    <property type="protein sequence ID" value="KKL67740.1"/>
    <property type="molecule type" value="Genomic_DNA"/>
</dbReference>
<comment type="caution">
    <text evidence="1">The sequence shown here is derived from an EMBL/GenBank/DDBJ whole genome shotgun (WGS) entry which is preliminary data.</text>
</comment>
<gene>
    <name evidence="1" type="ORF">LCGC14_2131980</name>
</gene>
<accession>A0A0F9GE35</accession>
<sequence length="226" mass="24277">MPKVMDMFGNALLTAEVEKLHGRPAAAVTAPGYHSRVAMLDTAGHLLRHVYLAMRRGSLVDPPEPRHVLASNLTAAMRVAYVLGSPLIDLVASSARATLPDREYRTCDLNLAAMLRAAPNWRSVSGSMHNAHPALGPATYVSSHKQRKVEPGVQVTIWHIHTGLYIAEVDIDLRDDALGHGAEVLRNLITGGKTCPYATAQALALKRGIHSLPDGALHVGGEAKNE</sequence>
<protein>
    <submittedName>
        <fullName evidence="1">Uncharacterized protein</fullName>
    </submittedName>
</protein>